<name>A0ABW5Z399_9FLAO</name>
<organism evidence="3 4">
    <name type="scientific">Flavobacterium ardleyense</name>
    <dbReference type="NCBI Taxonomy" id="2038737"/>
    <lineage>
        <taxon>Bacteria</taxon>
        <taxon>Pseudomonadati</taxon>
        <taxon>Bacteroidota</taxon>
        <taxon>Flavobacteriia</taxon>
        <taxon>Flavobacteriales</taxon>
        <taxon>Flavobacteriaceae</taxon>
        <taxon>Flavobacterium</taxon>
    </lineage>
</organism>
<evidence type="ECO:0000259" key="2">
    <source>
        <dbReference type="Pfam" id="PF02397"/>
    </source>
</evidence>
<dbReference type="Proteomes" id="UP001597549">
    <property type="component" value="Unassembled WGS sequence"/>
</dbReference>
<dbReference type="InterPro" id="IPR003362">
    <property type="entry name" value="Bact_transf"/>
</dbReference>
<gene>
    <name evidence="3" type="ORF">ACFSX9_00670</name>
</gene>
<comment type="caution">
    <text evidence="3">The sequence shown here is derived from an EMBL/GenBank/DDBJ whole genome shotgun (WGS) entry which is preliminary data.</text>
</comment>
<dbReference type="RefSeq" id="WP_379803126.1">
    <property type="nucleotide sequence ID" value="NZ_JBHUOL010000003.1"/>
</dbReference>
<accession>A0ABW5Z399</accession>
<dbReference type="GO" id="GO:0016740">
    <property type="term" value="F:transferase activity"/>
    <property type="evidence" value="ECO:0007669"/>
    <property type="project" value="UniProtKB-KW"/>
</dbReference>
<comment type="similarity">
    <text evidence="1">Belongs to the bacterial sugar transferase family.</text>
</comment>
<proteinExistence type="inferred from homology"/>
<sequence length="195" mass="22563">MPKRLFDLIFALISVIILAGLLLLSLLLASIDTYSFGLFWQDRIGQHGKRFKIFKIKSLHDSTKKVTAFGRCLRAFKLDELPQLLNIILGQMSFVGPRPDLPGFADLLQGNDRQFLTLKPGLTGLASLKYRNEETLLAKQASPQNYNDTVIWPDKVRINNWYSTHRSFIMDIQILFYTVFPFLSFDVEEFMNERR</sequence>
<keyword evidence="3" id="KW-0808">Transferase</keyword>
<feature type="domain" description="Bacterial sugar transferase" evidence="2">
    <location>
        <begin position="3"/>
        <end position="182"/>
    </location>
</feature>
<keyword evidence="4" id="KW-1185">Reference proteome</keyword>
<reference evidence="4" key="1">
    <citation type="journal article" date="2019" name="Int. J. Syst. Evol. Microbiol.">
        <title>The Global Catalogue of Microorganisms (GCM) 10K type strain sequencing project: providing services to taxonomists for standard genome sequencing and annotation.</title>
        <authorList>
            <consortium name="The Broad Institute Genomics Platform"/>
            <consortium name="The Broad Institute Genome Sequencing Center for Infectious Disease"/>
            <person name="Wu L."/>
            <person name="Ma J."/>
        </authorList>
    </citation>
    <scope>NUCLEOTIDE SEQUENCE [LARGE SCALE GENOMIC DNA]</scope>
    <source>
        <strain evidence="4">KCTC 52644</strain>
    </source>
</reference>
<protein>
    <submittedName>
        <fullName evidence="3">Sugar transferase</fullName>
    </submittedName>
</protein>
<evidence type="ECO:0000313" key="3">
    <source>
        <dbReference type="EMBL" id="MFD2907237.1"/>
    </source>
</evidence>
<evidence type="ECO:0000313" key="4">
    <source>
        <dbReference type="Proteomes" id="UP001597549"/>
    </source>
</evidence>
<dbReference type="EMBL" id="JBHUOL010000003">
    <property type="protein sequence ID" value="MFD2907237.1"/>
    <property type="molecule type" value="Genomic_DNA"/>
</dbReference>
<dbReference type="Pfam" id="PF02397">
    <property type="entry name" value="Bac_transf"/>
    <property type="match status" value="1"/>
</dbReference>
<dbReference type="PANTHER" id="PTHR30576:SF20">
    <property type="entry name" value="QUINOVOSAMINEPHOSPHOTRANSFERAE-RELATED"/>
    <property type="match status" value="1"/>
</dbReference>
<dbReference type="PANTHER" id="PTHR30576">
    <property type="entry name" value="COLANIC BIOSYNTHESIS UDP-GLUCOSE LIPID CARRIER TRANSFERASE"/>
    <property type="match status" value="1"/>
</dbReference>
<evidence type="ECO:0000256" key="1">
    <source>
        <dbReference type="ARBA" id="ARBA00006464"/>
    </source>
</evidence>